<dbReference type="AlphaFoldDB" id="A0AA86URR8"/>
<dbReference type="Proteomes" id="UP001642409">
    <property type="component" value="Unassembled WGS sequence"/>
</dbReference>
<dbReference type="EMBL" id="CAXDID020000007">
    <property type="protein sequence ID" value="CAL5976366.1"/>
    <property type="molecule type" value="Genomic_DNA"/>
</dbReference>
<reference evidence="2 3" key="2">
    <citation type="submission" date="2024-07" db="EMBL/GenBank/DDBJ databases">
        <authorList>
            <person name="Akdeniz Z."/>
        </authorList>
    </citation>
    <scope>NUCLEOTIDE SEQUENCE [LARGE SCALE GENOMIC DNA]</scope>
</reference>
<keyword evidence="3" id="KW-1185">Reference proteome</keyword>
<protein>
    <submittedName>
        <fullName evidence="2">Hypothetical_protein</fullName>
    </submittedName>
</protein>
<evidence type="ECO:0000313" key="1">
    <source>
        <dbReference type="EMBL" id="CAI9962051.1"/>
    </source>
</evidence>
<dbReference type="EMBL" id="CATOUU010000952">
    <property type="protein sequence ID" value="CAI9962051.1"/>
    <property type="molecule type" value="Genomic_DNA"/>
</dbReference>
<accession>A0AA86URR8</accession>
<organism evidence="1">
    <name type="scientific">Hexamita inflata</name>
    <dbReference type="NCBI Taxonomy" id="28002"/>
    <lineage>
        <taxon>Eukaryota</taxon>
        <taxon>Metamonada</taxon>
        <taxon>Diplomonadida</taxon>
        <taxon>Hexamitidae</taxon>
        <taxon>Hexamitinae</taxon>
        <taxon>Hexamita</taxon>
    </lineage>
</organism>
<comment type="caution">
    <text evidence="1">The sequence shown here is derived from an EMBL/GenBank/DDBJ whole genome shotgun (WGS) entry which is preliminary data.</text>
</comment>
<evidence type="ECO:0000313" key="3">
    <source>
        <dbReference type="Proteomes" id="UP001642409"/>
    </source>
</evidence>
<gene>
    <name evidence="2" type="ORF">HINF_LOCUS3780</name>
    <name evidence="1" type="ORF">HINF_LOCUS49696</name>
</gene>
<name>A0AA86URR8_9EUKA</name>
<sequence length="215" mass="24408">MEVMWNYLKVYNFRYVYVFPKSFQIGHGAEPRKVQKFWAFCSVLGRVREKIAKTELNCQAGKHSSTSLPSTNIILSTPKCFSDITGTCLHPSDLAANTGIVQILQYMQLNVKRLLGKHSLLAAAVKDVPICGDPRESTSEVGFTCILFQFQITTQKSCLLRTEYYSCSLKQWKLKQCLTWPHSFRASRVEHTRDTQLVSDSPIGFNSCPLSQTKK</sequence>
<reference evidence="1" key="1">
    <citation type="submission" date="2023-06" db="EMBL/GenBank/DDBJ databases">
        <authorList>
            <person name="Kurt Z."/>
        </authorList>
    </citation>
    <scope>NUCLEOTIDE SEQUENCE</scope>
</reference>
<evidence type="ECO:0000313" key="2">
    <source>
        <dbReference type="EMBL" id="CAL5976366.1"/>
    </source>
</evidence>
<proteinExistence type="predicted"/>